<reference evidence="4" key="1">
    <citation type="journal article" date="2015" name="PeerJ">
        <title>First genomic representation of candidate bacterial phylum KSB3 points to enhanced environmental sensing as a trigger of wastewater bulking.</title>
        <authorList>
            <person name="Sekiguchi Y."/>
            <person name="Ohashi A."/>
            <person name="Parks D.H."/>
            <person name="Yamauchi T."/>
            <person name="Tyson G.W."/>
            <person name="Hugenholtz P."/>
        </authorList>
    </citation>
    <scope>NUCLEOTIDE SEQUENCE [LARGE SCALE GENOMIC DNA]</scope>
</reference>
<dbReference type="InterPro" id="IPR050072">
    <property type="entry name" value="Peptidase_M20A"/>
</dbReference>
<dbReference type="InterPro" id="IPR036264">
    <property type="entry name" value="Bact_exopeptidase_dim_dom"/>
</dbReference>
<dbReference type="Gene3D" id="3.30.70.360">
    <property type="match status" value="1"/>
</dbReference>
<dbReference type="Proteomes" id="UP000030661">
    <property type="component" value="Unassembled WGS sequence"/>
</dbReference>
<dbReference type="PANTHER" id="PTHR43808:SF17">
    <property type="entry name" value="PEPTIDASE M20"/>
    <property type="match status" value="1"/>
</dbReference>
<dbReference type="EMBL" id="DF820466">
    <property type="protein sequence ID" value="GAK57438.1"/>
    <property type="molecule type" value="Genomic_DNA"/>
</dbReference>
<dbReference type="SUPFAM" id="SSF55031">
    <property type="entry name" value="Bacterial exopeptidase dimerisation domain"/>
    <property type="match status" value="1"/>
</dbReference>
<dbReference type="HOGENOM" id="CLU_051308_1_0_0"/>
<dbReference type="Pfam" id="PF07687">
    <property type="entry name" value="M20_dimer"/>
    <property type="match status" value="1"/>
</dbReference>
<keyword evidence="2" id="KW-0378">Hydrolase</keyword>
<organism evidence="4">
    <name type="scientific">Vecturithrix granuli</name>
    <dbReference type="NCBI Taxonomy" id="1499967"/>
    <lineage>
        <taxon>Bacteria</taxon>
        <taxon>Candidatus Moduliflexota</taxon>
        <taxon>Candidatus Vecturitrichia</taxon>
        <taxon>Candidatus Vecturitrichales</taxon>
        <taxon>Candidatus Vecturitrichaceae</taxon>
        <taxon>Candidatus Vecturithrix</taxon>
    </lineage>
</organism>
<dbReference type="Gene3D" id="3.40.630.10">
    <property type="entry name" value="Zn peptidases"/>
    <property type="match status" value="1"/>
</dbReference>
<feature type="domain" description="Peptidase M20 dimerisation" evidence="3">
    <location>
        <begin position="213"/>
        <end position="281"/>
    </location>
</feature>
<protein>
    <submittedName>
        <fullName evidence="4">Peptidase dimerization domain protein</fullName>
    </submittedName>
</protein>
<evidence type="ECO:0000256" key="1">
    <source>
        <dbReference type="ARBA" id="ARBA00022723"/>
    </source>
</evidence>
<evidence type="ECO:0000313" key="5">
    <source>
        <dbReference type="Proteomes" id="UP000030661"/>
    </source>
</evidence>
<dbReference type="GO" id="GO:0016787">
    <property type="term" value="F:hydrolase activity"/>
    <property type="evidence" value="ECO:0007669"/>
    <property type="project" value="UniProtKB-KW"/>
</dbReference>
<gene>
    <name evidence="4" type="ORF">U27_04405</name>
</gene>
<evidence type="ECO:0000256" key="2">
    <source>
        <dbReference type="ARBA" id="ARBA00022801"/>
    </source>
</evidence>
<evidence type="ECO:0000259" key="3">
    <source>
        <dbReference type="Pfam" id="PF07687"/>
    </source>
</evidence>
<dbReference type="STRING" id="1499967.U27_04405"/>
<keyword evidence="1" id="KW-0479">Metal-binding</keyword>
<sequence>MSYETFEDILAALPSMRDAVAGISELLLANLVLIGEIAAPTFHEQRRVEFLKDRFIEGGLLECSIDEKNNIYGVLPGETGKDHILIVAHLDTDFPEEADHTINVRTDSVIGAAVADNSLGIATIATLPIILDRLGIRLQSNLILMGAAQSLGRGDLGGLRFFLANKPFPIKAGIGVEGVQLGRLSHSSIGMLRGEINCTVPEESDWTHFGETGAILILNEIINHIVEIPIPIRPQTVIILGSISGGTGFEKIPTESQLQFEIRSESAQMVSDIRDRIEEITLEVSERTNTQIKVDFFARREPGGIPFSHPLCRQTRKIIQAMDVEPQISPSISELPAFIDHQIPAIAIGITRGERLHNEKELIYIPPVFTGIAQLIGILLAIDGGFCDEN</sequence>
<dbReference type="eggNOG" id="COG0624">
    <property type="taxonomic scope" value="Bacteria"/>
</dbReference>
<dbReference type="SUPFAM" id="SSF53187">
    <property type="entry name" value="Zn-dependent exopeptidases"/>
    <property type="match status" value="1"/>
</dbReference>
<keyword evidence="5" id="KW-1185">Reference proteome</keyword>
<dbReference type="AlphaFoldDB" id="A0A081BYN3"/>
<dbReference type="InterPro" id="IPR011650">
    <property type="entry name" value="Peptidase_M20_dimer"/>
</dbReference>
<proteinExistence type="predicted"/>
<name>A0A081BYN3_VECG1</name>
<dbReference type="PANTHER" id="PTHR43808">
    <property type="entry name" value="ACETYLORNITHINE DEACETYLASE"/>
    <property type="match status" value="1"/>
</dbReference>
<evidence type="ECO:0000313" key="4">
    <source>
        <dbReference type="EMBL" id="GAK57438.1"/>
    </source>
</evidence>
<accession>A0A081BYN3</accession>